<dbReference type="EMBL" id="NMWT01000020">
    <property type="protein sequence ID" value="PLS27689.1"/>
    <property type="molecule type" value="Genomic_DNA"/>
</dbReference>
<comment type="caution">
    <text evidence="2">The sequence shown here is derived from an EMBL/GenBank/DDBJ whole genome shotgun (WGS) entry which is preliminary data.</text>
</comment>
<evidence type="ECO:0000313" key="2">
    <source>
        <dbReference type="EMBL" id="PLS27689.1"/>
    </source>
</evidence>
<dbReference type="AlphaFoldDB" id="A0A2N5J0E6"/>
<dbReference type="Proteomes" id="UP000235034">
    <property type="component" value="Unassembled WGS sequence"/>
</dbReference>
<evidence type="ECO:0000256" key="1">
    <source>
        <dbReference type="SAM" id="MobiDB-lite"/>
    </source>
</evidence>
<proteinExistence type="predicted"/>
<dbReference type="CDD" id="cd06462">
    <property type="entry name" value="Peptidase_S24_S26"/>
    <property type="match status" value="1"/>
</dbReference>
<accession>A0A2N5J0E6</accession>
<evidence type="ECO:0000313" key="3">
    <source>
        <dbReference type="Proteomes" id="UP000235034"/>
    </source>
</evidence>
<protein>
    <recommendedName>
        <fullName evidence="4">Peptidase S24-like protein</fullName>
    </recommendedName>
</protein>
<feature type="region of interest" description="Disordered" evidence="1">
    <location>
        <begin position="1"/>
        <end position="23"/>
    </location>
</feature>
<reference evidence="2 3" key="1">
    <citation type="submission" date="2017-07" db="EMBL/GenBank/DDBJ databases">
        <title>Bifidobacterium novel species.</title>
        <authorList>
            <person name="Lugli G.A."/>
            <person name="Milani C."/>
            <person name="Duranti S."/>
            <person name="Mangifesta M."/>
        </authorList>
    </citation>
    <scope>NUCLEOTIDE SEQUENCE [LARGE SCALE GENOMIC DNA]</scope>
    <source>
        <strain evidence="2 3">77</strain>
    </source>
</reference>
<name>A0A2N5J0E6_9BIFI</name>
<organism evidence="2 3">
    <name type="scientific">Bifidobacterium parmae</name>
    <dbReference type="NCBI Taxonomy" id="361854"/>
    <lineage>
        <taxon>Bacteria</taxon>
        <taxon>Bacillati</taxon>
        <taxon>Actinomycetota</taxon>
        <taxon>Actinomycetes</taxon>
        <taxon>Bifidobacteriales</taxon>
        <taxon>Bifidobacteriaceae</taxon>
        <taxon>Bifidobacterium</taxon>
    </lineage>
</organism>
<keyword evidence="3" id="KW-1185">Reference proteome</keyword>
<sequence>MRNGRVKDADDADGDAAGAGGTGADSGVVATDIEGVLAREGMLVSTTVGVSMLPMLRNRRDTIVIRPLAPGERLRVGDVPLYRVGERYVLHRVIGVHDGWYAIRGDNCVATEHVRDGQVLGRLTECYRGSRHVVCDESRGYRLYWRMWLATWPLRRCWKAMRHAVGRVLRLFGWKGLRRGPL</sequence>
<evidence type="ECO:0008006" key="4">
    <source>
        <dbReference type="Google" id="ProtNLM"/>
    </source>
</evidence>
<gene>
    <name evidence="2" type="ORF">Uis4E_1375</name>
</gene>